<evidence type="ECO:0000313" key="1">
    <source>
        <dbReference type="EMBL" id="MPN17862.1"/>
    </source>
</evidence>
<dbReference type="EMBL" id="VSSQ01065083">
    <property type="protein sequence ID" value="MPN17862.1"/>
    <property type="molecule type" value="Genomic_DNA"/>
</dbReference>
<protein>
    <submittedName>
        <fullName evidence="1">Uncharacterized protein</fullName>
    </submittedName>
</protein>
<organism evidence="1">
    <name type="scientific">bioreactor metagenome</name>
    <dbReference type="NCBI Taxonomy" id="1076179"/>
    <lineage>
        <taxon>unclassified sequences</taxon>
        <taxon>metagenomes</taxon>
        <taxon>ecological metagenomes</taxon>
    </lineage>
</organism>
<gene>
    <name evidence="1" type="ORF">SDC9_165217</name>
</gene>
<accession>A0A645FW11</accession>
<dbReference type="AlphaFoldDB" id="A0A645FW11"/>
<sequence length="116" mass="12582">MGGKFRLFPIVGAQKRVQRPVFLGLKGLDLPLPVVHHPGCHGLDPPCGKAPADFLPQKRAELIAHDTVQNAPGLLGIHQILVDVPGLANRLLHHLFGNLVKGHPAGLFIRQIQKLL</sequence>
<reference evidence="1" key="1">
    <citation type="submission" date="2019-08" db="EMBL/GenBank/DDBJ databases">
        <authorList>
            <person name="Kucharzyk K."/>
            <person name="Murdoch R.W."/>
            <person name="Higgins S."/>
            <person name="Loffler F."/>
        </authorList>
    </citation>
    <scope>NUCLEOTIDE SEQUENCE</scope>
</reference>
<comment type="caution">
    <text evidence="1">The sequence shown here is derived from an EMBL/GenBank/DDBJ whole genome shotgun (WGS) entry which is preliminary data.</text>
</comment>
<proteinExistence type="predicted"/>
<name>A0A645FW11_9ZZZZ</name>